<sequence length="41" mass="4121">ANKVDIVIDGGFGKNTASTILDCTSGGIEVVREGVGDLSVL</sequence>
<evidence type="ECO:0000313" key="1">
    <source>
        <dbReference type="EMBL" id="VAW29350.1"/>
    </source>
</evidence>
<protein>
    <submittedName>
        <fullName evidence="1">Hypothetical YciO protein, TsaC/YrdC paralog</fullName>
    </submittedName>
</protein>
<name>A0A3B0UJP4_9ZZZZ</name>
<gene>
    <name evidence="1" type="ORF">MNBD_BACTEROID06-1387</name>
</gene>
<dbReference type="InterPro" id="IPR017945">
    <property type="entry name" value="DHBP_synth_RibB-like_a/b_dom"/>
</dbReference>
<dbReference type="Gene3D" id="3.90.870.10">
    <property type="entry name" value="DHBP synthase"/>
    <property type="match status" value="1"/>
</dbReference>
<organism evidence="1">
    <name type="scientific">hydrothermal vent metagenome</name>
    <dbReference type="NCBI Taxonomy" id="652676"/>
    <lineage>
        <taxon>unclassified sequences</taxon>
        <taxon>metagenomes</taxon>
        <taxon>ecological metagenomes</taxon>
    </lineage>
</organism>
<accession>A0A3B0UJP4</accession>
<reference evidence="1" key="1">
    <citation type="submission" date="2018-06" db="EMBL/GenBank/DDBJ databases">
        <authorList>
            <person name="Zhirakovskaya E."/>
        </authorList>
    </citation>
    <scope>NUCLEOTIDE SEQUENCE</scope>
</reference>
<feature type="non-terminal residue" evidence="1">
    <location>
        <position position="1"/>
    </location>
</feature>
<dbReference type="EMBL" id="UOES01000553">
    <property type="protein sequence ID" value="VAW29350.1"/>
    <property type="molecule type" value="Genomic_DNA"/>
</dbReference>
<proteinExistence type="predicted"/>
<dbReference type="SUPFAM" id="SSF55821">
    <property type="entry name" value="YrdC/RibB"/>
    <property type="match status" value="1"/>
</dbReference>
<dbReference type="AlphaFoldDB" id="A0A3B0UJP4"/>